<evidence type="ECO:0000256" key="2">
    <source>
        <dbReference type="SAM" id="Phobius"/>
    </source>
</evidence>
<gene>
    <name evidence="3" type="ORF">RM423_19975</name>
</gene>
<feature type="transmembrane region" description="Helical" evidence="2">
    <location>
        <begin position="63"/>
        <end position="83"/>
    </location>
</feature>
<keyword evidence="2" id="KW-0812">Transmembrane</keyword>
<evidence type="ECO:0000313" key="4">
    <source>
        <dbReference type="Proteomes" id="UP001183176"/>
    </source>
</evidence>
<dbReference type="PANTHER" id="PTHR47751">
    <property type="entry name" value="SUPERFAMILY HYDROLASE, PUTATIVE (AFU_ORTHOLOGUE AFUA_2G16580)-RELATED"/>
    <property type="match status" value="1"/>
</dbReference>
<evidence type="ECO:0000256" key="1">
    <source>
        <dbReference type="SAM" id="MobiDB-lite"/>
    </source>
</evidence>
<protein>
    <recommendedName>
        <fullName evidence="5">Alpha/beta hydrolase</fullName>
    </recommendedName>
</protein>
<dbReference type="PANTHER" id="PTHR47751:SF1">
    <property type="entry name" value="SUPERFAMILY HYDROLASE, PUTATIVE (AFU_ORTHOLOGUE AFUA_2G16580)-RELATED"/>
    <property type="match status" value="1"/>
</dbReference>
<name>A0ABU2JF77_9ACTN</name>
<dbReference type="EMBL" id="JAVREH010000046">
    <property type="protein sequence ID" value="MDT0263656.1"/>
    <property type="molecule type" value="Genomic_DNA"/>
</dbReference>
<keyword evidence="4" id="KW-1185">Reference proteome</keyword>
<dbReference type="InterPro" id="IPR029058">
    <property type="entry name" value="AB_hydrolase_fold"/>
</dbReference>
<reference evidence="4" key="1">
    <citation type="submission" date="2023-07" db="EMBL/GenBank/DDBJ databases">
        <title>30 novel species of actinomycetes from the DSMZ collection.</title>
        <authorList>
            <person name="Nouioui I."/>
        </authorList>
    </citation>
    <scope>NUCLEOTIDE SEQUENCE [LARGE SCALE GENOMIC DNA]</scope>
    <source>
        <strain evidence="4">DSM 44399</strain>
    </source>
</reference>
<dbReference type="RefSeq" id="WP_311424801.1">
    <property type="nucleotide sequence ID" value="NZ_JAVREH010000046.1"/>
</dbReference>
<proteinExistence type="predicted"/>
<keyword evidence="2" id="KW-1133">Transmembrane helix</keyword>
<dbReference type="Proteomes" id="UP001183176">
    <property type="component" value="Unassembled WGS sequence"/>
</dbReference>
<keyword evidence="2" id="KW-0472">Membrane</keyword>
<evidence type="ECO:0000313" key="3">
    <source>
        <dbReference type="EMBL" id="MDT0263656.1"/>
    </source>
</evidence>
<feature type="compositionally biased region" description="Low complexity" evidence="1">
    <location>
        <begin position="8"/>
        <end position="17"/>
    </location>
</feature>
<feature type="transmembrane region" description="Helical" evidence="2">
    <location>
        <begin position="28"/>
        <end position="51"/>
    </location>
</feature>
<accession>A0ABU2JF77</accession>
<dbReference type="Gene3D" id="3.40.50.1820">
    <property type="entry name" value="alpha/beta hydrolase"/>
    <property type="match status" value="1"/>
</dbReference>
<comment type="caution">
    <text evidence="3">The sequence shown here is derived from an EMBL/GenBank/DDBJ whole genome shotgun (WGS) entry which is preliminary data.</text>
</comment>
<sequence length="238" mass="25254">MTTPTTGRAPASRVSSSRPRKTKDLQAAVIYLTGLPYVQAVGMVGVCTSTGNAAYLGAAEPRLGALATVAAFLPSPAIFTMLYGSEEGVAARRAQAAASRDKCEQTGEVDFVPAYSETDPAAIDYGPAGSYDYYLNESRANIPAYRNETAVMSLTEFLEFAPITQAPAITTPTMVVHSDGSAFPDQAKKLYEGLAGEKELVWADGNHYDYYDSGAQIDSAVANVSRFFRTHLVAGPAT</sequence>
<evidence type="ECO:0008006" key="5">
    <source>
        <dbReference type="Google" id="ProtNLM"/>
    </source>
</evidence>
<dbReference type="InterPro" id="IPR051411">
    <property type="entry name" value="Polyketide_trans_af380"/>
</dbReference>
<dbReference type="SUPFAM" id="SSF53474">
    <property type="entry name" value="alpha/beta-Hydrolases"/>
    <property type="match status" value="1"/>
</dbReference>
<feature type="region of interest" description="Disordered" evidence="1">
    <location>
        <begin position="1"/>
        <end position="20"/>
    </location>
</feature>
<organism evidence="3 4">
    <name type="scientific">Jatrophihabitans lederbergiae</name>
    <dbReference type="NCBI Taxonomy" id="3075547"/>
    <lineage>
        <taxon>Bacteria</taxon>
        <taxon>Bacillati</taxon>
        <taxon>Actinomycetota</taxon>
        <taxon>Actinomycetes</taxon>
        <taxon>Jatrophihabitantales</taxon>
        <taxon>Jatrophihabitantaceae</taxon>
        <taxon>Jatrophihabitans</taxon>
    </lineage>
</organism>